<dbReference type="Gene3D" id="3.30.160.60">
    <property type="entry name" value="Classic Zinc Finger"/>
    <property type="match status" value="1"/>
</dbReference>
<proteinExistence type="predicted"/>
<keyword evidence="5" id="KW-0175">Coiled coil</keyword>
<evidence type="ECO:0000259" key="6">
    <source>
        <dbReference type="PROSITE" id="PS50089"/>
    </source>
</evidence>
<keyword evidence="3" id="KW-0862">Zinc</keyword>
<dbReference type="SUPFAM" id="SSF57845">
    <property type="entry name" value="B-box zinc-binding domain"/>
    <property type="match status" value="1"/>
</dbReference>
<evidence type="ECO:0000256" key="1">
    <source>
        <dbReference type="ARBA" id="ARBA00022723"/>
    </source>
</evidence>
<evidence type="ECO:0000256" key="2">
    <source>
        <dbReference type="ARBA" id="ARBA00022771"/>
    </source>
</evidence>
<dbReference type="AlphaFoldDB" id="A0ABD1DQS5"/>
<evidence type="ECO:0000259" key="7">
    <source>
        <dbReference type="PROSITE" id="PS50119"/>
    </source>
</evidence>
<gene>
    <name evidence="8" type="ORF">pipiens_001919</name>
</gene>
<accession>A0ABD1DQS5</accession>
<dbReference type="PANTHER" id="PTHR36754:SF2">
    <property type="entry name" value="E3 UBIQUITIN-PROTEIN LIGASE TRIM37"/>
    <property type="match status" value="1"/>
</dbReference>
<dbReference type="CDD" id="cd19756">
    <property type="entry name" value="Bbox2"/>
    <property type="match status" value="1"/>
</dbReference>
<name>A0ABD1DQS5_CULPP</name>
<keyword evidence="1" id="KW-0479">Metal-binding</keyword>
<dbReference type="InterPro" id="IPR001841">
    <property type="entry name" value="Znf_RING"/>
</dbReference>
<protein>
    <submittedName>
        <fullName evidence="8">Uncharacterized protein</fullName>
    </submittedName>
</protein>
<sequence>MASEQVPDDAAEVTRLFECCICHQGLQDAHICAQCSQPFCRKCIDEWLAKEANCPCCRRALSAAGLVKARTFDQMQQVVNRLVASEGRNRCSEHRKEQLSFFCFPCEQCVCAVCLFSEQHLEHKDQAVLLEVAYGQYKVKLYAALRSMDKRKETLNNSFEKVENNQNLLNEKLNEQKDHLERFEKDRARTDELHGQAEKLLADEKDASTLVKMMEMLQTSEKFLSEEKLEVNLIDVLNQRNLLPEPAVLKFRLERFKETLLKHGKYESLPLTKDGFSWKVQCVKALTVVKASLIFPTGFPCNWKKDSQGITWWKFRMDFVLMMQLRCILSKLKIRIQQARSHAERCIQLEHYVKRLEAKNSENELFMRYLAEYQSKMGSI</sequence>
<evidence type="ECO:0000313" key="8">
    <source>
        <dbReference type="EMBL" id="KAL1401848.1"/>
    </source>
</evidence>
<comment type="caution">
    <text evidence="8">The sequence shown here is derived from an EMBL/GenBank/DDBJ whole genome shotgun (WGS) entry which is preliminary data.</text>
</comment>
<evidence type="ECO:0000313" key="9">
    <source>
        <dbReference type="Proteomes" id="UP001562425"/>
    </source>
</evidence>
<evidence type="ECO:0000256" key="5">
    <source>
        <dbReference type="SAM" id="Coils"/>
    </source>
</evidence>
<dbReference type="PANTHER" id="PTHR36754">
    <property type="entry name" value="E3 UBIQUITIN-PROTEIN LIGASE TRIM37"/>
    <property type="match status" value="1"/>
</dbReference>
<dbReference type="InterPro" id="IPR013083">
    <property type="entry name" value="Znf_RING/FYVE/PHD"/>
</dbReference>
<feature type="coiled-coil region" evidence="5">
    <location>
        <begin position="145"/>
        <end position="193"/>
    </location>
</feature>
<reference evidence="8 9" key="1">
    <citation type="submission" date="2024-05" db="EMBL/GenBank/DDBJ databases">
        <title>Culex pipiens pipiens assembly and annotation.</title>
        <authorList>
            <person name="Alout H."/>
            <person name="Durand T."/>
        </authorList>
    </citation>
    <scope>NUCLEOTIDE SEQUENCE [LARGE SCALE GENOMIC DNA]</scope>
    <source>
        <strain evidence="8">HA-2024</strain>
        <tissue evidence="8">Whole body</tissue>
    </source>
</reference>
<evidence type="ECO:0000256" key="3">
    <source>
        <dbReference type="ARBA" id="ARBA00022833"/>
    </source>
</evidence>
<dbReference type="InterPro" id="IPR053003">
    <property type="entry name" value="TRIM_RBCC_E3_ubiq-ligases"/>
</dbReference>
<keyword evidence="9" id="KW-1185">Reference proteome</keyword>
<evidence type="ECO:0000256" key="4">
    <source>
        <dbReference type="PROSITE-ProRule" id="PRU00024"/>
    </source>
</evidence>
<feature type="domain" description="B box-type" evidence="7">
    <location>
        <begin position="86"/>
        <end position="128"/>
    </location>
</feature>
<dbReference type="Proteomes" id="UP001562425">
    <property type="component" value="Unassembled WGS sequence"/>
</dbReference>
<dbReference type="EMBL" id="JBEHCU010004009">
    <property type="protein sequence ID" value="KAL1401848.1"/>
    <property type="molecule type" value="Genomic_DNA"/>
</dbReference>
<dbReference type="Gene3D" id="3.30.40.10">
    <property type="entry name" value="Zinc/RING finger domain, C3HC4 (zinc finger)"/>
    <property type="match status" value="1"/>
</dbReference>
<dbReference type="PROSITE" id="PS50119">
    <property type="entry name" value="ZF_BBOX"/>
    <property type="match status" value="1"/>
</dbReference>
<dbReference type="Pfam" id="PF00643">
    <property type="entry name" value="zf-B_box"/>
    <property type="match status" value="1"/>
</dbReference>
<dbReference type="PROSITE" id="PS50089">
    <property type="entry name" value="ZF_RING_2"/>
    <property type="match status" value="1"/>
</dbReference>
<dbReference type="GO" id="GO:0008270">
    <property type="term" value="F:zinc ion binding"/>
    <property type="evidence" value="ECO:0007669"/>
    <property type="project" value="UniProtKB-KW"/>
</dbReference>
<dbReference type="InterPro" id="IPR000315">
    <property type="entry name" value="Znf_B-box"/>
</dbReference>
<dbReference type="SMART" id="SM00336">
    <property type="entry name" value="BBOX"/>
    <property type="match status" value="1"/>
</dbReference>
<feature type="domain" description="RING-type" evidence="6">
    <location>
        <begin position="19"/>
        <end position="58"/>
    </location>
</feature>
<organism evidence="8 9">
    <name type="scientific">Culex pipiens pipiens</name>
    <name type="common">Northern house mosquito</name>
    <dbReference type="NCBI Taxonomy" id="38569"/>
    <lineage>
        <taxon>Eukaryota</taxon>
        <taxon>Metazoa</taxon>
        <taxon>Ecdysozoa</taxon>
        <taxon>Arthropoda</taxon>
        <taxon>Hexapoda</taxon>
        <taxon>Insecta</taxon>
        <taxon>Pterygota</taxon>
        <taxon>Neoptera</taxon>
        <taxon>Endopterygota</taxon>
        <taxon>Diptera</taxon>
        <taxon>Nematocera</taxon>
        <taxon>Culicoidea</taxon>
        <taxon>Culicidae</taxon>
        <taxon>Culicinae</taxon>
        <taxon>Culicini</taxon>
        <taxon>Culex</taxon>
        <taxon>Culex</taxon>
    </lineage>
</organism>
<dbReference type="SUPFAM" id="SSF57850">
    <property type="entry name" value="RING/U-box"/>
    <property type="match status" value="1"/>
</dbReference>
<keyword evidence="2 4" id="KW-0863">Zinc-finger</keyword>